<gene>
    <name evidence="2" type="ORF">g.43439</name>
</gene>
<evidence type="ECO:0000313" key="2">
    <source>
        <dbReference type="EMBL" id="JAS28029.1"/>
    </source>
</evidence>
<name>A0A1B6DQU0_9HEMI</name>
<protein>
    <submittedName>
        <fullName evidence="2">Uncharacterized protein</fullName>
    </submittedName>
</protein>
<sequence>ESDEEHDGENGHDKVSDESGNTPNRKNSTKNACRRGNCGVVKAKKIGRKQKHVRKKHMQQRTVKNIGTKHRLGQVMLKKNTIMRNKLKPNFKSSPIVDHLRQQQLRHNAAGHSSILLRPFDRDIGIVDDDKSHTIANIKNKVKSKISQADLQNDQLNLKLKMKLKNMPHFN</sequence>
<feature type="region of interest" description="Disordered" evidence="1">
    <location>
        <begin position="1"/>
        <end position="35"/>
    </location>
</feature>
<feature type="non-terminal residue" evidence="2">
    <location>
        <position position="1"/>
    </location>
</feature>
<feature type="non-terminal residue" evidence="2">
    <location>
        <position position="171"/>
    </location>
</feature>
<feature type="compositionally biased region" description="Polar residues" evidence="1">
    <location>
        <begin position="18"/>
        <end position="31"/>
    </location>
</feature>
<dbReference type="AlphaFoldDB" id="A0A1B6DQU0"/>
<feature type="compositionally biased region" description="Basic and acidic residues" evidence="1">
    <location>
        <begin position="8"/>
        <end position="17"/>
    </location>
</feature>
<proteinExistence type="predicted"/>
<reference evidence="2" key="1">
    <citation type="submission" date="2015-12" db="EMBL/GenBank/DDBJ databases">
        <title>De novo transcriptome assembly of four potential Pierce s Disease insect vectors from Arizona vineyards.</title>
        <authorList>
            <person name="Tassone E.E."/>
        </authorList>
    </citation>
    <scope>NUCLEOTIDE SEQUENCE</scope>
</reference>
<dbReference type="EMBL" id="GEDC01009269">
    <property type="protein sequence ID" value="JAS28029.1"/>
    <property type="molecule type" value="Transcribed_RNA"/>
</dbReference>
<evidence type="ECO:0000256" key="1">
    <source>
        <dbReference type="SAM" id="MobiDB-lite"/>
    </source>
</evidence>
<accession>A0A1B6DQU0</accession>
<organism evidence="2">
    <name type="scientific">Clastoptera arizonana</name>
    <name type="common">Arizona spittle bug</name>
    <dbReference type="NCBI Taxonomy" id="38151"/>
    <lineage>
        <taxon>Eukaryota</taxon>
        <taxon>Metazoa</taxon>
        <taxon>Ecdysozoa</taxon>
        <taxon>Arthropoda</taxon>
        <taxon>Hexapoda</taxon>
        <taxon>Insecta</taxon>
        <taxon>Pterygota</taxon>
        <taxon>Neoptera</taxon>
        <taxon>Paraneoptera</taxon>
        <taxon>Hemiptera</taxon>
        <taxon>Auchenorrhyncha</taxon>
        <taxon>Cercopoidea</taxon>
        <taxon>Clastopteridae</taxon>
        <taxon>Clastoptera</taxon>
    </lineage>
</organism>